<dbReference type="EnsemblMetazoa" id="HelroT176767">
    <property type="protein sequence ID" value="HelroP176767"/>
    <property type="gene ID" value="HelroG176767"/>
</dbReference>
<dbReference type="InParanoid" id="T1FAW1"/>
<dbReference type="GeneID" id="20205960"/>
<keyword evidence="3" id="KW-1185">Reference proteome</keyword>
<evidence type="ECO:0000313" key="3">
    <source>
        <dbReference type="Proteomes" id="UP000015101"/>
    </source>
</evidence>
<dbReference type="EMBL" id="KB097106">
    <property type="protein sequence ID" value="ESN99602.1"/>
    <property type="molecule type" value="Genomic_DNA"/>
</dbReference>
<name>T1FAW1_HELRO</name>
<evidence type="ECO:0000313" key="2">
    <source>
        <dbReference type="EnsemblMetazoa" id="HelroP176767"/>
    </source>
</evidence>
<dbReference type="EMBL" id="AMQM01005834">
    <property type="status" value="NOT_ANNOTATED_CDS"/>
    <property type="molecule type" value="Genomic_DNA"/>
</dbReference>
<dbReference type="Proteomes" id="UP000015101">
    <property type="component" value="Unassembled WGS sequence"/>
</dbReference>
<reference evidence="2" key="3">
    <citation type="submission" date="2015-06" db="UniProtKB">
        <authorList>
            <consortium name="EnsemblMetazoa"/>
        </authorList>
    </citation>
    <scope>IDENTIFICATION</scope>
</reference>
<dbReference type="KEGG" id="hro:HELRODRAFT_176767"/>
<proteinExistence type="predicted"/>
<evidence type="ECO:0000313" key="1">
    <source>
        <dbReference type="EMBL" id="ESN99602.1"/>
    </source>
</evidence>
<dbReference type="AlphaFoldDB" id="T1FAW1"/>
<gene>
    <name evidence="2" type="primary">20205960</name>
    <name evidence="1" type="ORF">HELRODRAFT_176767</name>
</gene>
<reference evidence="1 3" key="2">
    <citation type="journal article" date="2013" name="Nature">
        <title>Insights into bilaterian evolution from three spiralian genomes.</title>
        <authorList>
            <person name="Simakov O."/>
            <person name="Marletaz F."/>
            <person name="Cho S.J."/>
            <person name="Edsinger-Gonzales E."/>
            <person name="Havlak P."/>
            <person name="Hellsten U."/>
            <person name="Kuo D.H."/>
            <person name="Larsson T."/>
            <person name="Lv J."/>
            <person name="Arendt D."/>
            <person name="Savage R."/>
            <person name="Osoegawa K."/>
            <person name="de Jong P."/>
            <person name="Grimwood J."/>
            <person name="Chapman J.A."/>
            <person name="Shapiro H."/>
            <person name="Aerts A."/>
            <person name="Otillar R.P."/>
            <person name="Terry A.Y."/>
            <person name="Boore J.L."/>
            <person name="Grigoriev I.V."/>
            <person name="Lindberg D.R."/>
            <person name="Seaver E.C."/>
            <person name="Weisblat D.A."/>
            <person name="Putnam N.H."/>
            <person name="Rokhsar D.S."/>
        </authorList>
    </citation>
    <scope>NUCLEOTIDE SEQUENCE</scope>
</reference>
<accession>T1FAW1</accession>
<organism evidence="2 3">
    <name type="scientific">Helobdella robusta</name>
    <name type="common">Californian leech</name>
    <dbReference type="NCBI Taxonomy" id="6412"/>
    <lineage>
        <taxon>Eukaryota</taxon>
        <taxon>Metazoa</taxon>
        <taxon>Spiralia</taxon>
        <taxon>Lophotrochozoa</taxon>
        <taxon>Annelida</taxon>
        <taxon>Clitellata</taxon>
        <taxon>Hirudinea</taxon>
        <taxon>Rhynchobdellida</taxon>
        <taxon>Glossiphoniidae</taxon>
        <taxon>Helobdella</taxon>
    </lineage>
</organism>
<reference evidence="3" key="1">
    <citation type="submission" date="2012-12" db="EMBL/GenBank/DDBJ databases">
        <authorList>
            <person name="Hellsten U."/>
            <person name="Grimwood J."/>
            <person name="Chapman J.A."/>
            <person name="Shapiro H."/>
            <person name="Aerts A."/>
            <person name="Otillar R.P."/>
            <person name="Terry A.Y."/>
            <person name="Boore J.L."/>
            <person name="Simakov O."/>
            <person name="Marletaz F."/>
            <person name="Cho S.-J."/>
            <person name="Edsinger-Gonzales E."/>
            <person name="Havlak P."/>
            <person name="Kuo D.-H."/>
            <person name="Larsson T."/>
            <person name="Lv J."/>
            <person name="Arendt D."/>
            <person name="Savage R."/>
            <person name="Osoegawa K."/>
            <person name="de Jong P."/>
            <person name="Lindberg D.R."/>
            <person name="Seaver E.C."/>
            <person name="Weisblat D.A."/>
            <person name="Putnam N.H."/>
            <person name="Grigoriev I.V."/>
            <person name="Rokhsar D.S."/>
        </authorList>
    </citation>
    <scope>NUCLEOTIDE SEQUENCE</scope>
</reference>
<protein>
    <submittedName>
        <fullName evidence="1 2">Uncharacterized protein</fullName>
    </submittedName>
</protein>
<sequence>MPRKKRPVDIDPGDVSSPISRKILKLHIEGASSENACNPVNCIEAHFSGDSNPSIMASPEPHPSYAPANLYPHPYINAANMSNNAMNDHIIPAAAAPAVATPSSSSSVPQPAANYFTGQHYQPELSEEENPCYYNINKHLFYLHMERMARSKGSHQLQQ</sequence>
<dbReference type="CTD" id="20205960"/>
<dbReference type="OrthoDB" id="6365503at2759"/>
<dbReference type="RefSeq" id="XP_009022361.1">
    <property type="nucleotide sequence ID" value="XM_009024113.1"/>
</dbReference>
<dbReference type="HOGENOM" id="CLU_1662697_0_0_1"/>